<feature type="region of interest" description="Disordered" evidence="1">
    <location>
        <begin position="1049"/>
        <end position="1069"/>
    </location>
</feature>
<dbReference type="CDD" id="cd00198">
    <property type="entry name" value="vWFA"/>
    <property type="match status" value="1"/>
</dbReference>
<name>A0A914AC13_PATMI</name>
<evidence type="ECO:0000256" key="1">
    <source>
        <dbReference type="SAM" id="MobiDB-lite"/>
    </source>
</evidence>
<sequence>MSGLLSTELMFGFIVFLLNIGPNLFVLSSLTRPETVELIDNGYAGVVVSIHEDVPENMDLVSTLESMFSDASQYLYQATKHRAFFRNVTIVVPRSWAPHPDYGPSRSHHHDVIVTPTNQHWAPDFNTNQYQGCGEGGVSVRVGVNFLLDPFVERHYGPVGRLFVHEWGHYRLGLFEEYPDPATEPDVEDDYYHSSVTGRFQGISCSSSFAHKALRFDSRSNRYWECAGNDTVGYEEGCAHVTIDDDNVTQSTGSIMYGRQFYDKVVNFCASDGTDRPGSLHDKEAPTRHNRLCGARSCWDVMKQHTDFQGNANPPRDVDDTEIQPRFNLVQARGKRVVLLIDTSSSMQYDNRFQTLHSAAAHFIQSVADIGSHVGIVQYNEVAHVCSWLVRIRSESDRQALLDSLPVVSGNFTSRYSQGLLTSLQVLSSDGTESAAGGIVIMFADGSDSDQAATDNVVSMLVDNAVVVDTVAATDPNPKTLPDIAAKTGGRSFHYQANRDGLASVLYHAFAGLMVRSQAESDQNRRIMISSHTVSLGGGQEQTWNFSLDESVGRETELMFTWTERDSLETDIVLISPSGAAFNSTYPGYQNMSDFKYLTFSIQGTAETGQWEVHMRNLLPSDAVSVMCIVTSHARSDDVEPILITPMLSSYTIDVASGERLCIYVEVCQGLRPVVGARVIATIYPPGGHPDRTVELLDNGAGADVRRGDGVYSRYYVNQPNRKGFNTVQVTVTSSPNTTSLNSSSQPRNVPNISPDDYAAFPRIGNFTIFAPGTQPRQLHGTRVTDLSRHASGFTAYFTNFPASPADLIPPSRIHDLRVVATQRQDQWATVTLSWTATGEDADSGTASRYDIRYSDNVSAIADNFDQAISVSESDVLDGNLTKPLHAMNTERFTIRVPLKQASVTSSMTFALKAADSGGQFGELSNVARATFRMFVPEPASPSSSTISPFSTFEPLHTTVEYQTERQTSTVTVITHRSATAGKGISTLGGAVTATTTLGGAVTATTTLGGAVTATTTLGGAVTATTNLGGAVTAATKFGGAVTTTSTSFSTDNYSEDSSATISTDPVPRSPAGRTLYGAEIAAIAVGALMLSSALVVGIGYVTMKLFLKNRFGVTRVSNGTSNIDELPRKELPLEEGPLFDRMISTSSAYSKTSVV</sequence>
<dbReference type="Pfam" id="PF08434">
    <property type="entry name" value="CLCA"/>
    <property type="match status" value="1"/>
</dbReference>
<proteinExistence type="predicted"/>
<feature type="transmembrane region" description="Helical" evidence="2">
    <location>
        <begin position="1081"/>
        <end position="1102"/>
    </location>
</feature>
<dbReference type="GeneID" id="119731810"/>
<dbReference type="Proteomes" id="UP000887568">
    <property type="component" value="Unplaced"/>
</dbReference>
<dbReference type="RefSeq" id="XP_038061011.1">
    <property type="nucleotide sequence ID" value="XM_038205083.1"/>
</dbReference>
<organism evidence="4 5">
    <name type="scientific">Patiria miniata</name>
    <name type="common">Bat star</name>
    <name type="synonym">Asterina miniata</name>
    <dbReference type="NCBI Taxonomy" id="46514"/>
    <lineage>
        <taxon>Eukaryota</taxon>
        <taxon>Metazoa</taxon>
        <taxon>Echinodermata</taxon>
        <taxon>Eleutherozoa</taxon>
        <taxon>Asterozoa</taxon>
        <taxon>Asteroidea</taxon>
        <taxon>Valvatacea</taxon>
        <taxon>Valvatida</taxon>
        <taxon>Asterinidae</taxon>
        <taxon>Patiria</taxon>
    </lineage>
</organism>
<keyword evidence="2" id="KW-0472">Membrane</keyword>
<protein>
    <recommendedName>
        <fullName evidence="3">VWFA domain-containing protein</fullName>
    </recommendedName>
</protein>
<dbReference type="Pfam" id="PF00092">
    <property type="entry name" value="VWA"/>
    <property type="match status" value="1"/>
</dbReference>
<dbReference type="EnsemblMetazoa" id="XM_038205083.1">
    <property type="protein sequence ID" value="XP_038061011.1"/>
    <property type="gene ID" value="LOC119731810"/>
</dbReference>
<keyword evidence="2" id="KW-1133">Transmembrane helix</keyword>
<dbReference type="InterPro" id="IPR036465">
    <property type="entry name" value="vWFA_dom_sf"/>
</dbReference>
<dbReference type="OMA" id="YEEGCAH"/>
<accession>A0A914AC13</accession>
<dbReference type="AlphaFoldDB" id="A0A914AC13"/>
<dbReference type="SUPFAM" id="SSF53300">
    <property type="entry name" value="vWA-like"/>
    <property type="match status" value="1"/>
</dbReference>
<dbReference type="OrthoDB" id="687730at2759"/>
<reference evidence="4" key="1">
    <citation type="submission" date="2022-11" db="UniProtKB">
        <authorList>
            <consortium name="EnsemblMetazoa"/>
        </authorList>
    </citation>
    <scope>IDENTIFICATION</scope>
</reference>
<evidence type="ECO:0000313" key="4">
    <source>
        <dbReference type="EnsemblMetazoa" id="XP_038061011.1"/>
    </source>
</evidence>
<evidence type="ECO:0000259" key="3">
    <source>
        <dbReference type="PROSITE" id="PS50234"/>
    </source>
</evidence>
<evidence type="ECO:0000256" key="2">
    <source>
        <dbReference type="SAM" id="Phobius"/>
    </source>
</evidence>
<dbReference type="InterPro" id="IPR013642">
    <property type="entry name" value="CLCA_N"/>
</dbReference>
<keyword evidence="5" id="KW-1185">Reference proteome</keyword>
<dbReference type="Gene3D" id="3.40.50.410">
    <property type="entry name" value="von Willebrand factor, type A domain"/>
    <property type="match status" value="1"/>
</dbReference>
<dbReference type="PROSITE" id="PS50234">
    <property type="entry name" value="VWFA"/>
    <property type="match status" value="1"/>
</dbReference>
<evidence type="ECO:0000313" key="5">
    <source>
        <dbReference type="Proteomes" id="UP000887568"/>
    </source>
</evidence>
<feature type="domain" description="VWFA" evidence="3">
    <location>
        <begin position="336"/>
        <end position="510"/>
    </location>
</feature>
<dbReference type="InterPro" id="IPR002035">
    <property type="entry name" value="VWF_A"/>
</dbReference>
<dbReference type="SMART" id="SM00327">
    <property type="entry name" value="VWA"/>
    <property type="match status" value="1"/>
</dbReference>
<feature type="compositionally biased region" description="Polar residues" evidence="1">
    <location>
        <begin position="1049"/>
        <end position="1064"/>
    </location>
</feature>
<keyword evidence="2" id="KW-0812">Transmembrane</keyword>